<name>A0A1G5QVR5_9GAMM</name>
<dbReference type="RefSeq" id="WP_092998405.1">
    <property type="nucleotide sequence ID" value="NZ_FMWD01000009.1"/>
</dbReference>
<gene>
    <name evidence="4" type="ORF">SAMN03097708_02804</name>
</gene>
<dbReference type="EMBL" id="FMWD01000009">
    <property type="protein sequence ID" value="SCZ65189.1"/>
    <property type="molecule type" value="Genomic_DNA"/>
</dbReference>
<sequence length="175" mass="19480">MNRLALLLLLFALPVLAGEAAYRIVHPDGTVEYTDEPPVENGAESIPLPEIQTYEAPPPPRLERPEAAAPKEDDSDRVEYSLKVTQPDSDEHIWVSDWRVPIGVNLSPGLEDDHEIVVTVDGAEVGRGKRTRFTVSPIYRGEHQVSARVVDESGNVLSESEPVTFYIHKHQVNRP</sequence>
<dbReference type="AlphaFoldDB" id="A0A1G5QVR5"/>
<keyword evidence="2" id="KW-0732">Signal</keyword>
<feature type="chain" id="PRO_5011454741" description="DUF4124 domain-containing protein" evidence="2">
    <location>
        <begin position="18"/>
        <end position="175"/>
    </location>
</feature>
<organism evidence="4 5">
    <name type="scientific">Thiohalomonas denitrificans</name>
    <dbReference type="NCBI Taxonomy" id="415747"/>
    <lineage>
        <taxon>Bacteria</taxon>
        <taxon>Pseudomonadati</taxon>
        <taxon>Pseudomonadota</taxon>
        <taxon>Gammaproteobacteria</taxon>
        <taxon>Thiohalomonadales</taxon>
        <taxon>Thiohalomonadaceae</taxon>
        <taxon>Thiohalomonas</taxon>
    </lineage>
</organism>
<evidence type="ECO:0000256" key="2">
    <source>
        <dbReference type="SAM" id="SignalP"/>
    </source>
</evidence>
<reference evidence="4 5" key="1">
    <citation type="submission" date="2016-10" db="EMBL/GenBank/DDBJ databases">
        <authorList>
            <person name="de Groot N.N."/>
        </authorList>
    </citation>
    <scope>NUCLEOTIDE SEQUENCE [LARGE SCALE GENOMIC DNA]</scope>
    <source>
        <strain evidence="4 5">HLD2</strain>
    </source>
</reference>
<dbReference type="OrthoDB" id="7062774at2"/>
<evidence type="ECO:0000313" key="5">
    <source>
        <dbReference type="Proteomes" id="UP000199648"/>
    </source>
</evidence>
<protein>
    <recommendedName>
        <fullName evidence="3">DUF4124 domain-containing protein</fullName>
    </recommendedName>
</protein>
<feature type="signal peptide" evidence="2">
    <location>
        <begin position="1"/>
        <end position="17"/>
    </location>
</feature>
<proteinExistence type="predicted"/>
<dbReference type="InterPro" id="IPR025392">
    <property type="entry name" value="DUF4124"/>
</dbReference>
<dbReference type="Proteomes" id="UP000199648">
    <property type="component" value="Unassembled WGS sequence"/>
</dbReference>
<keyword evidence="5" id="KW-1185">Reference proteome</keyword>
<dbReference type="Pfam" id="PF13511">
    <property type="entry name" value="DUF4124"/>
    <property type="match status" value="1"/>
</dbReference>
<evidence type="ECO:0000313" key="4">
    <source>
        <dbReference type="EMBL" id="SCZ65189.1"/>
    </source>
</evidence>
<feature type="compositionally biased region" description="Basic and acidic residues" evidence="1">
    <location>
        <begin position="61"/>
        <end position="77"/>
    </location>
</feature>
<evidence type="ECO:0000259" key="3">
    <source>
        <dbReference type="Pfam" id="PF13511"/>
    </source>
</evidence>
<dbReference type="STRING" id="415747.SAMN03097708_02804"/>
<feature type="domain" description="DUF4124" evidence="3">
    <location>
        <begin position="8"/>
        <end position="60"/>
    </location>
</feature>
<accession>A0A1G5QVR5</accession>
<feature type="region of interest" description="Disordered" evidence="1">
    <location>
        <begin position="30"/>
        <end position="77"/>
    </location>
</feature>
<evidence type="ECO:0000256" key="1">
    <source>
        <dbReference type="SAM" id="MobiDB-lite"/>
    </source>
</evidence>